<dbReference type="GO" id="GO:1904680">
    <property type="term" value="F:peptide transmembrane transporter activity"/>
    <property type="evidence" value="ECO:0007669"/>
    <property type="project" value="TreeGrafter"/>
</dbReference>
<comment type="similarity">
    <text evidence="2">Belongs to the bacterial solute-binding protein 5 family.</text>
</comment>
<keyword evidence="9" id="KW-1185">Reference proteome</keyword>
<comment type="subcellular location">
    <subcellularLocation>
        <location evidence="1">Cell envelope</location>
    </subcellularLocation>
</comment>
<dbReference type="PANTHER" id="PTHR30290:SF10">
    <property type="entry name" value="PERIPLASMIC OLIGOPEPTIDE-BINDING PROTEIN-RELATED"/>
    <property type="match status" value="1"/>
</dbReference>
<proteinExistence type="inferred from homology"/>
<reference evidence="8" key="1">
    <citation type="submission" date="2023-02" db="EMBL/GenBank/DDBJ databases">
        <title>Nocardiopsis ansamitocini NBRC 112285.</title>
        <authorList>
            <person name="Ichikawa N."/>
            <person name="Sato H."/>
            <person name="Tonouchi N."/>
        </authorList>
    </citation>
    <scope>NUCLEOTIDE SEQUENCE</scope>
    <source>
        <strain evidence="8">NBRC 112285</strain>
    </source>
</reference>
<dbReference type="InterPro" id="IPR030678">
    <property type="entry name" value="Peptide/Ni-bd"/>
</dbReference>
<dbReference type="GO" id="GO:0015833">
    <property type="term" value="P:peptide transport"/>
    <property type="evidence" value="ECO:0007669"/>
    <property type="project" value="TreeGrafter"/>
</dbReference>
<evidence type="ECO:0000313" key="9">
    <source>
        <dbReference type="Proteomes" id="UP001165092"/>
    </source>
</evidence>
<evidence type="ECO:0000256" key="6">
    <source>
        <dbReference type="SAM" id="SignalP"/>
    </source>
</evidence>
<evidence type="ECO:0000313" key="8">
    <source>
        <dbReference type="EMBL" id="GLU46165.1"/>
    </source>
</evidence>
<keyword evidence="4 6" id="KW-0732">Signal</keyword>
<organism evidence="8 9">
    <name type="scientific">Nocardiopsis ansamitocini</name>
    <dbReference type="NCBI Taxonomy" id="1670832"/>
    <lineage>
        <taxon>Bacteria</taxon>
        <taxon>Bacillati</taxon>
        <taxon>Actinomycetota</taxon>
        <taxon>Actinomycetes</taxon>
        <taxon>Streptosporangiales</taxon>
        <taxon>Nocardiopsidaceae</taxon>
        <taxon>Nocardiopsis</taxon>
    </lineage>
</organism>
<dbReference type="PANTHER" id="PTHR30290">
    <property type="entry name" value="PERIPLASMIC BINDING COMPONENT OF ABC TRANSPORTER"/>
    <property type="match status" value="1"/>
</dbReference>
<dbReference type="PIRSF" id="PIRSF002741">
    <property type="entry name" value="MppA"/>
    <property type="match status" value="1"/>
</dbReference>
<evidence type="ECO:0000256" key="1">
    <source>
        <dbReference type="ARBA" id="ARBA00004196"/>
    </source>
</evidence>
<dbReference type="Pfam" id="PF00496">
    <property type="entry name" value="SBP_bac_5"/>
    <property type="match status" value="1"/>
</dbReference>
<dbReference type="GO" id="GO:0030313">
    <property type="term" value="C:cell envelope"/>
    <property type="evidence" value="ECO:0007669"/>
    <property type="project" value="UniProtKB-SubCell"/>
</dbReference>
<feature type="signal peptide" evidence="6">
    <location>
        <begin position="1"/>
        <end position="36"/>
    </location>
</feature>
<sequence length="609" mass="66007">MAVPQSPARRWFPYRTAALSAALVLTAPALAPAASAQDAPDAPEGQTLTIAVSQPVDTFNPFQAQLASSTNVLRLIYPMLTVPSAEDNTPGGELAESWQTSDDGLTWTFRIRDGLTWSDGEPLDATDAAWTLTTMMEDEGAATANGSFVANFESATAPDPGSLVIELSEPQATMLALDVPILPEHLWSDVDDYVGFPNDDYPVVGSGPFILTDYAAGESITLDANPDFWRGPPGFDRLVLRYYTDQDAMVEALRRGEVSVVHNLTPAQADALESTDGITVNAADGKRFTAFTVNPGARTSGGDPIGDGHPALGDRAVRQAIMLGIDKDVLVDRVYGGYATAAGGYIPARYPDYHWEPAGDERLGFDTGRAREVLDDAGYEEGDDGVRVSPDGDRLSFRMAVHNDRPDYVQIGQFMEEWLADIGIEVQGQYIDSGQIGDRLNDGEYDLIFTGWTVNPDPDYVLGLHTCDALPDRPGTMRSDSYFCNEDYDRLYSRQLAEYEPGARADIVHDMQRVLHDEAVVNVLVYADMLEAYRSDQIASIQPQPDPGGNLWGQDGYWSWWSAQPAASDTDPGPSPFLIGGIVLAVVVVGGAVVLLVLRRRGASADDRE</sequence>
<name>A0A9W6P2P7_9ACTN</name>
<dbReference type="GO" id="GO:0042597">
    <property type="term" value="C:periplasmic space"/>
    <property type="evidence" value="ECO:0007669"/>
    <property type="project" value="UniProtKB-ARBA"/>
</dbReference>
<keyword evidence="5" id="KW-1133">Transmembrane helix</keyword>
<dbReference type="Gene3D" id="3.40.190.10">
    <property type="entry name" value="Periplasmic binding protein-like II"/>
    <property type="match status" value="1"/>
</dbReference>
<dbReference type="InterPro" id="IPR039424">
    <property type="entry name" value="SBP_5"/>
</dbReference>
<feature type="transmembrane region" description="Helical" evidence="5">
    <location>
        <begin position="577"/>
        <end position="598"/>
    </location>
</feature>
<evidence type="ECO:0000256" key="4">
    <source>
        <dbReference type="ARBA" id="ARBA00022729"/>
    </source>
</evidence>
<dbReference type="Gene3D" id="3.10.105.10">
    <property type="entry name" value="Dipeptide-binding Protein, Domain 3"/>
    <property type="match status" value="1"/>
</dbReference>
<dbReference type="SUPFAM" id="SSF53850">
    <property type="entry name" value="Periplasmic binding protein-like II"/>
    <property type="match status" value="1"/>
</dbReference>
<feature type="chain" id="PRO_5040845865" evidence="6">
    <location>
        <begin position="37"/>
        <end position="609"/>
    </location>
</feature>
<dbReference type="InterPro" id="IPR000914">
    <property type="entry name" value="SBP_5_dom"/>
</dbReference>
<feature type="domain" description="Solute-binding protein family 5" evidence="7">
    <location>
        <begin position="91"/>
        <end position="463"/>
    </location>
</feature>
<accession>A0A9W6P2P7</accession>
<dbReference type="InterPro" id="IPR006311">
    <property type="entry name" value="TAT_signal"/>
</dbReference>
<comment type="caution">
    <text evidence="8">The sequence shown here is derived from an EMBL/GenBank/DDBJ whole genome shotgun (WGS) entry which is preliminary data.</text>
</comment>
<evidence type="ECO:0000256" key="5">
    <source>
        <dbReference type="SAM" id="Phobius"/>
    </source>
</evidence>
<dbReference type="Proteomes" id="UP001165092">
    <property type="component" value="Unassembled WGS sequence"/>
</dbReference>
<dbReference type="GO" id="GO:0043190">
    <property type="term" value="C:ATP-binding cassette (ABC) transporter complex"/>
    <property type="evidence" value="ECO:0007669"/>
    <property type="project" value="InterPro"/>
</dbReference>
<evidence type="ECO:0000259" key="7">
    <source>
        <dbReference type="Pfam" id="PF00496"/>
    </source>
</evidence>
<keyword evidence="5" id="KW-0812">Transmembrane</keyword>
<dbReference type="CDD" id="cd00995">
    <property type="entry name" value="PBP2_NikA_DppA_OppA_like"/>
    <property type="match status" value="1"/>
</dbReference>
<protein>
    <submittedName>
        <fullName evidence="8">ABC transporter substrate-binding protein</fullName>
    </submittedName>
</protein>
<dbReference type="PROSITE" id="PS51318">
    <property type="entry name" value="TAT"/>
    <property type="match status" value="1"/>
</dbReference>
<evidence type="ECO:0000256" key="3">
    <source>
        <dbReference type="ARBA" id="ARBA00022448"/>
    </source>
</evidence>
<gene>
    <name evidence="8" type="ORF">Nans01_05160</name>
</gene>
<dbReference type="AlphaFoldDB" id="A0A9W6P2P7"/>
<dbReference type="RefSeq" id="WP_285757018.1">
    <property type="nucleotide sequence ID" value="NZ_BSQG01000001.1"/>
</dbReference>
<dbReference type="EMBL" id="BSQG01000001">
    <property type="protein sequence ID" value="GLU46165.1"/>
    <property type="molecule type" value="Genomic_DNA"/>
</dbReference>
<evidence type="ECO:0000256" key="2">
    <source>
        <dbReference type="ARBA" id="ARBA00005695"/>
    </source>
</evidence>
<keyword evidence="5" id="KW-0472">Membrane</keyword>
<keyword evidence="3" id="KW-0813">Transport</keyword>